<keyword evidence="3" id="KW-1185">Reference proteome</keyword>
<dbReference type="InParanoid" id="A0A2K1QMY5"/>
<reference evidence="2 3" key="1">
    <citation type="submission" date="2017-06" db="EMBL/GenBank/DDBJ databases">
        <title>Draft genome sequence of a variant of Elsinoe murrayae.</title>
        <authorList>
            <person name="Cheng Q."/>
        </authorList>
    </citation>
    <scope>NUCLEOTIDE SEQUENCE [LARGE SCALE GENOMIC DNA]</scope>
    <source>
        <strain evidence="2 3">CQ-2017a</strain>
    </source>
</reference>
<evidence type="ECO:0000256" key="1">
    <source>
        <dbReference type="SAM" id="MobiDB-lite"/>
    </source>
</evidence>
<evidence type="ECO:0000313" key="3">
    <source>
        <dbReference type="Proteomes" id="UP000243797"/>
    </source>
</evidence>
<feature type="compositionally biased region" description="Low complexity" evidence="1">
    <location>
        <begin position="21"/>
        <end position="47"/>
    </location>
</feature>
<dbReference type="PANTHER" id="PTHR38700">
    <property type="entry name" value="YALI0E22418P"/>
    <property type="match status" value="1"/>
</dbReference>
<feature type="region of interest" description="Disordered" evidence="1">
    <location>
        <begin position="631"/>
        <end position="874"/>
    </location>
</feature>
<evidence type="ECO:0000313" key="2">
    <source>
        <dbReference type="EMBL" id="PNS16497.1"/>
    </source>
</evidence>
<name>A0A2K1QMY5_9PEZI</name>
<dbReference type="SUPFAM" id="SSF54236">
    <property type="entry name" value="Ubiquitin-like"/>
    <property type="match status" value="1"/>
</dbReference>
<dbReference type="Gene3D" id="2.30.29.30">
    <property type="entry name" value="Pleckstrin-homology domain (PH domain)/Phosphotyrosine-binding domain (PTB)"/>
    <property type="match status" value="1"/>
</dbReference>
<dbReference type="STRING" id="2082308.A0A2K1QMY5"/>
<dbReference type="Proteomes" id="UP000243797">
    <property type="component" value="Unassembled WGS sequence"/>
</dbReference>
<feature type="compositionally biased region" description="Basic and acidic residues" evidence="1">
    <location>
        <begin position="144"/>
        <end position="167"/>
    </location>
</feature>
<dbReference type="EMBL" id="NKHZ01000057">
    <property type="protein sequence ID" value="PNS16497.1"/>
    <property type="molecule type" value="Genomic_DNA"/>
</dbReference>
<feature type="compositionally biased region" description="Basic and acidic residues" evidence="1">
    <location>
        <begin position="121"/>
        <end position="130"/>
    </location>
</feature>
<dbReference type="OrthoDB" id="43122at2759"/>
<gene>
    <name evidence="2" type="ORF">CAC42_231</name>
</gene>
<feature type="compositionally biased region" description="Basic and acidic residues" evidence="1">
    <location>
        <begin position="799"/>
        <end position="808"/>
    </location>
</feature>
<organism evidence="2 3">
    <name type="scientific">Sphaceloma murrayae</name>
    <dbReference type="NCBI Taxonomy" id="2082308"/>
    <lineage>
        <taxon>Eukaryota</taxon>
        <taxon>Fungi</taxon>
        <taxon>Dikarya</taxon>
        <taxon>Ascomycota</taxon>
        <taxon>Pezizomycotina</taxon>
        <taxon>Dothideomycetes</taxon>
        <taxon>Dothideomycetidae</taxon>
        <taxon>Myriangiales</taxon>
        <taxon>Elsinoaceae</taxon>
        <taxon>Sphaceloma</taxon>
    </lineage>
</organism>
<feature type="region of interest" description="Disordered" evidence="1">
    <location>
        <begin position="882"/>
        <end position="901"/>
    </location>
</feature>
<evidence type="ECO:0008006" key="4">
    <source>
        <dbReference type="Google" id="ProtNLM"/>
    </source>
</evidence>
<feature type="region of interest" description="Disordered" evidence="1">
    <location>
        <begin position="483"/>
        <end position="516"/>
    </location>
</feature>
<sequence length="901" mass="97311">MNSSDAKPSRYRSVRTANAQAAASSDPTNDSTSDPASADDNAAATVNRSRSRYHRKPQQAQAHPQSPPPPISPDPAYTSPRQPTSQWTAPSEPPPQGHGQPHAGPRVVSPVSQGRSLTPRAEAERRKRLDGNSASRQGSNGASRGRDRVTNPADDGRGKVDSAHRQDSPMLDGTVSRSKPAESQAPQQILATTVDIKEEKAATCFSGLFGRKKTKMVLQQPEKPRNIKSDEPLFIKHGGGGIVPGTDAPKSAVNSGERRVLVECNRNSMQFPVDITTTAADLIQSAANCFSDAIEPKSFVLLELFTKVGVQRPLRRYEHIREVMNSWDDDRQNSLIVVPAAASGSDPMLLNTSSVPLVKPSEKSFVIYYSQKVGKWDRRHVIIRTDGQVVAKKNSTAADKDAVNICHLSDFDIYTPTQRQLSKKVRPPKKLCFAIKSQQKTIMFEATSDFVHFFCTGEKADAIAFYTAVQTWRSWYLVNMKGEGKKQPAKQPDPFKTAPVRGQSTKQSAHSPDLSLESHYQLGSFKPLIDTDKMDFQAAPAAEDVTRPAKPVTRTASKRERKQPPVVLPPQQLSENEPLVNLLDKRASVDEARSSGTFAATGLLGRTYSQRQRDIAAREAKDAAANQAFISGPSLLNAPESSLPRRNPSTRRDRTSVDLSRQTSTRRDRTSVDLSRNPSTRVPQKPLIDLTPTYREPPQHARKGRGFVPSASNATGGLINAVPSPEDPLGVPSSTDWRGRNNVRELHSSSGDRGTSAGRTRARSTSRPRAGTTGAAPQPPRFQNASAYAALTGGAQPSVERERDRERVTSSGSAGPGLVDGARGDVRAQSQSGFVPGGLLEQAAGGWGAGDKGRGVVGSSRGGKGGPLLDLGEQGVFGRGSLLEKRAEREGRAGPVIDREG</sequence>
<feature type="compositionally biased region" description="Low complexity" evidence="1">
    <location>
        <begin position="748"/>
        <end position="759"/>
    </location>
</feature>
<feature type="region of interest" description="Disordered" evidence="1">
    <location>
        <begin position="539"/>
        <end position="573"/>
    </location>
</feature>
<feature type="region of interest" description="Disordered" evidence="1">
    <location>
        <begin position="1"/>
        <end position="187"/>
    </location>
</feature>
<protein>
    <recommendedName>
        <fullName evidence="4">PH domain-containing protein</fullName>
    </recommendedName>
</protein>
<dbReference type="AlphaFoldDB" id="A0A2K1QMY5"/>
<comment type="caution">
    <text evidence="2">The sequence shown here is derived from an EMBL/GenBank/DDBJ whole genome shotgun (WGS) entry which is preliminary data.</text>
</comment>
<dbReference type="Gene3D" id="3.10.20.90">
    <property type="entry name" value="Phosphatidylinositol 3-kinase Catalytic Subunit, Chain A, domain 1"/>
    <property type="match status" value="1"/>
</dbReference>
<proteinExistence type="predicted"/>
<dbReference type="InterPro" id="IPR029071">
    <property type="entry name" value="Ubiquitin-like_domsf"/>
</dbReference>
<dbReference type="PANTHER" id="PTHR38700:SF1">
    <property type="entry name" value="PH DOMAIN-CONTAINING PROTEIN"/>
    <property type="match status" value="1"/>
</dbReference>
<feature type="compositionally biased region" description="Basic and acidic residues" evidence="1">
    <location>
        <begin position="737"/>
        <end position="747"/>
    </location>
</feature>
<dbReference type="InterPro" id="IPR011993">
    <property type="entry name" value="PH-like_dom_sf"/>
</dbReference>
<feature type="compositionally biased region" description="Polar residues" evidence="1">
    <location>
        <begin position="132"/>
        <end position="142"/>
    </location>
</feature>
<accession>A0A2K1QMY5</accession>